<keyword evidence="2" id="KW-1185">Reference proteome</keyword>
<sequence length="58" mass="6571">MYLNKNACPRCSLFPMGDILREADTLLTAVFDEHPKKPRFHAIVNGNTHDHRDAAQPP</sequence>
<dbReference type="AlphaFoldDB" id="A0A9D4E9N6"/>
<reference evidence="1" key="2">
    <citation type="submission" date="2020-11" db="EMBL/GenBank/DDBJ databases">
        <authorList>
            <person name="McCartney M.A."/>
            <person name="Auch B."/>
            <person name="Kono T."/>
            <person name="Mallez S."/>
            <person name="Becker A."/>
            <person name="Gohl D.M."/>
            <person name="Silverstein K.A.T."/>
            <person name="Koren S."/>
            <person name="Bechman K.B."/>
            <person name="Herman A."/>
            <person name="Abrahante J.E."/>
            <person name="Garbe J."/>
        </authorList>
    </citation>
    <scope>NUCLEOTIDE SEQUENCE</scope>
    <source>
        <strain evidence="1">Duluth1</strain>
        <tissue evidence="1">Whole animal</tissue>
    </source>
</reference>
<protein>
    <submittedName>
        <fullName evidence="1">Uncharacterized protein</fullName>
    </submittedName>
</protein>
<accession>A0A9D4E9N6</accession>
<reference evidence="1" key="1">
    <citation type="journal article" date="2019" name="bioRxiv">
        <title>The Genome of the Zebra Mussel, Dreissena polymorpha: A Resource for Invasive Species Research.</title>
        <authorList>
            <person name="McCartney M.A."/>
            <person name="Auch B."/>
            <person name="Kono T."/>
            <person name="Mallez S."/>
            <person name="Zhang Y."/>
            <person name="Obille A."/>
            <person name="Becker A."/>
            <person name="Abrahante J.E."/>
            <person name="Garbe J."/>
            <person name="Badalamenti J.P."/>
            <person name="Herman A."/>
            <person name="Mangelson H."/>
            <person name="Liachko I."/>
            <person name="Sullivan S."/>
            <person name="Sone E.D."/>
            <person name="Koren S."/>
            <person name="Silverstein K.A.T."/>
            <person name="Beckman K.B."/>
            <person name="Gohl D.M."/>
        </authorList>
    </citation>
    <scope>NUCLEOTIDE SEQUENCE</scope>
    <source>
        <strain evidence="1">Duluth1</strain>
        <tissue evidence="1">Whole animal</tissue>
    </source>
</reference>
<gene>
    <name evidence="1" type="ORF">DPMN_177942</name>
</gene>
<proteinExistence type="predicted"/>
<evidence type="ECO:0000313" key="2">
    <source>
        <dbReference type="Proteomes" id="UP000828390"/>
    </source>
</evidence>
<comment type="caution">
    <text evidence="1">The sequence shown here is derived from an EMBL/GenBank/DDBJ whole genome shotgun (WGS) entry which is preliminary data.</text>
</comment>
<organism evidence="1 2">
    <name type="scientific">Dreissena polymorpha</name>
    <name type="common">Zebra mussel</name>
    <name type="synonym">Mytilus polymorpha</name>
    <dbReference type="NCBI Taxonomy" id="45954"/>
    <lineage>
        <taxon>Eukaryota</taxon>
        <taxon>Metazoa</taxon>
        <taxon>Spiralia</taxon>
        <taxon>Lophotrochozoa</taxon>
        <taxon>Mollusca</taxon>
        <taxon>Bivalvia</taxon>
        <taxon>Autobranchia</taxon>
        <taxon>Heteroconchia</taxon>
        <taxon>Euheterodonta</taxon>
        <taxon>Imparidentia</taxon>
        <taxon>Neoheterodontei</taxon>
        <taxon>Myida</taxon>
        <taxon>Dreissenoidea</taxon>
        <taxon>Dreissenidae</taxon>
        <taxon>Dreissena</taxon>
    </lineage>
</organism>
<name>A0A9D4E9N6_DREPO</name>
<dbReference type="Proteomes" id="UP000828390">
    <property type="component" value="Unassembled WGS sequence"/>
</dbReference>
<evidence type="ECO:0000313" key="1">
    <source>
        <dbReference type="EMBL" id="KAH3776514.1"/>
    </source>
</evidence>
<dbReference type="EMBL" id="JAIWYP010000009">
    <property type="protein sequence ID" value="KAH3776514.1"/>
    <property type="molecule type" value="Genomic_DNA"/>
</dbReference>